<evidence type="ECO:0000256" key="3">
    <source>
        <dbReference type="ARBA" id="ARBA00022884"/>
    </source>
</evidence>
<keyword evidence="2 6" id="KW-0889">Transcription antitermination</keyword>
<dbReference type="EMBL" id="MUZR01000045">
    <property type="protein sequence ID" value="OOC09543.1"/>
    <property type="molecule type" value="Genomic_DNA"/>
</dbReference>
<evidence type="ECO:0000259" key="8">
    <source>
        <dbReference type="Pfam" id="PF01029"/>
    </source>
</evidence>
<dbReference type="Gene3D" id="1.10.940.10">
    <property type="entry name" value="NusB-like"/>
    <property type="match status" value="1"/>
</dbReference>
<organism evidence="9 10">
    <name type="scientific">Thioalkalivibrio halophilus</name>
    <dbReference type="NCBI Taxonomy" id="252474"/>
    <lineage>
        <taxon>Bacteria</taxon>
        <taxon>Pseudomonadati</taxon>
        <taxon>Pseudomonadota</taxon>
        <taxon>Gammaproteobacteria</taxon>
        <taxon>Chromatiales</taxon>
        <taxon>Ectothiorhodospiraceae</taxon>
        <taxon>Thioalkalivibrio</taxon>
    </lineage>
</organism>
<dbReference type="AlphaFoldDB" id="A0A1V2ZXI6"/>
<evidence type="ECO:0000313" key="9">
    <source>
        <dbReference type="EMBL" id="OOC09543.1"/>
    </source>
</evidence>
<dbReference type="HAMAP" id="MF_00073">
    <property type="entry name" value="NusB"/>
    <property type="match status" value="1"/>
</dbReference>
<reference evidence="9 10" key="1">
    <citation type="submission" date="2017-02" db="EMBL/GenBank/DDBJ databases">
        <title>Genomic diversity within the haloalkaliphilic genus Thioalkalivibrio.</title>
        <authorList>
            <person name="Ahn A.-C."/>
            <person name="Meier-Kolthoff J."/>
            <person name="Overmars L."/>
            <person name="Richter M."/>
            <person name="Woyke T."/>
            <person name="Sorokin D.Y."/>
            <person name="Muyzer G."/>
        </authorList>
    </citation>
    <scope>NUCLEOTIDE SEQUENCE [LARGE SCALE GENOMIC DNA]</scope>
    <source>
        <strain evidence="9 10">HL17</strain>
    </source>
</reference>
<comment type="caution">
    <text evidence="9">The sequence shown here is derived from an EMBL/GenBank/DDBJ whole genome shotgun (WGS) entry which is preliminary data.</text>
</comment>
<dbReference type="GO" id="GO:0003723">
    <property type="term" value="F:RNA binding"/>
    <property type="evidence" value="ECO:0007669"/>
    <property type="project" value="UniProtKB-UniRule"/>
</dbReference>
<evidence type="ECO:0000256" key="5">
    <source>
        <dbReference type="ARBA" id="ARBA00023163"/>
    </source>
</evidence>
<dbReference type="InterPro" id="IPR011605">
    <property type="entry name" value="NusB_fam"/>
</dbReference>
<dbReference type="GO" id="GO:0006353">
    <property type="term" value="P:DNA-templated transcription termination"/>
    <property type="evidence" value="ECO:0007669"/>
    <property type="project" value="UniProtKB-UniRule"/>
</dbReference>
<evidence type="ECO:0000256" key="6">
    <source>
        <dbReference type="HAMAP-Rule" id="MF_00073"/>
    </source>
</evidence>
<dbReference type="NCBIfam" id="TIGR01951">
    <property type="entry name" value="nusB"/>
    <property type="match status" value="1"/>
</dbReference>
<dbReference type="InterPro" id="IPR035926">
    <property type="entry name" value="NusB-like_sf"/>
</dbReference>
<dbReference type="RefSeq" id="WP_077244601.1">
    <property type="nucleotide sequence ID" value="NZ_MUZR01000045.1"/>
</dbReference>
<keyword evidence="4 6" id="KW-0805">Transcription regulation</keyword>
<protein>
    <recommendedName>
        <fullName evidence="6">Transcription antitermination protein NusB</fullName>
    </recommendedName>
    <alternativeName>
        <fullName evidence="6">Antitermination factor NusB</fullName>
    </alternativeName>
</protein>
<feature type="region of interest" description="Disordered" evidence="7">
    <location>
        <begin position="1"/>
        <end position="46"/>
    </location>
</feature>
<dbReference type="PANTHER" id="PTHR11078:SF3">
    <property type="entry name" value="ANTITERMINATION NUSB DOMAIN-CONTAINING PROTEIN"/>
    <property type="match status" value="1"/>
</dbReference>
<dbReference type="GO" id="GO:0005829">
    <property type="term" value="C:cytosol"/>
    <property type="evidence" value="ECO:0007669"/>
    <property type="project" value="TreeGrafter"/>
</dbReference>
<evidence type="ECO:0000256" key="4">
    <source>
        <dbReference type="ARBA" id="ARBA00023015"/>
    </source>
</evidence>
<dbReference type="SUPFAM" id="SSF48013">
    <property type="entry name" value="NusB-like"/>
    <property type="match status" value="1"/>
</dbReference>
<evidence type="ECO:0000256" key="2">
    <source>
        <dbReference type="ARBA" id="ARBA00022814"/>
    </source>
</evidence>
<evidence type="ECO:0000313" key="10">
    <source>
        <dbReference type="Proteomes" id="UP000189177"/>
    </source>
</evidence>
<accession>A0A1V2ZXI6</accession>
<feature type="domain" description="NusB/RsmB/TIM44" evidence="8">
    <location>
        <begin position="47"/>
        <end position="169"/>
    </location>
</feature>
<dbReference type="Pfam" id="PF01029">
    <property type="entry name" value="NusB"/>
    <property type="match status" value="1"/>
</dbReference>
<proteinExistence type="inferred from homology"/>
<comment type="similarity">
    <text evidence="1 6">Belongs to the NusB family.</text>
</comment>
<dbReference type="Proteomes" id="UP000189177">
    <property type="component" value="Unassembled WGS sequence"/>
</dbReference>
<dbReference type="GO" id="GO:0031564">
    <property type="term" value="P:transcription antitermination"/>
    <property type="evidence" value="ECO:0007669"/>
    <property type="project" value="UniProtKB-KW"/>
</dbReference>
<name>A0A1V2ZXI6_9GAMM</name>
<dbReference type="STRING" id="252474.B1A74_10425"/>
<dbReference type="InterPro" id="IPR006027">
    <property type="entry name" value="NusB_RsmB_TIM44"/>
</dbReference>
<keyword evidence="5 6" id="KW-0804">Transcription</keyword>
<keyword evidence="3 6" id="KW-0694">RNA-binding</keyword>
<gene>
    <name evidence="6" type="primary">nusB</name>
    <name evidence="9" type="ORF">B1A74_10425</name>
</gene>
<evidence type="ECO:0000256" key="7">
    <source>
        <dbReference type="SAM" id="MobiDB-lite"/>
    </source>
</evidence>
<dbReference type="PANTHER" id="PTHR11078">
    <property type="entry name" value="N UTILIZATION SUBSTANCE PROTEIN B-RELATED"/>
    <property type="match status" value="1"/>
</dbReference>
<sequence length="179" mass="20573">MNTVTESSDSGSADRPPRDQASAARGGRKQRPRSTPEQRARHARSVARRRAMQALYSWQLTGDDPKNILLAFREEDEHAKADPEYFREILMGVTGAHEELDARMQPWLGRELDQLDPVEHALLWVGQWELAERFELPYRVVINEAVELAKRFGAEQSHRYVNGVLDRLASELRASEIRR</sequence>
<comment type="function">
    <text evidence="6">Involved in transcription antitermination. Required for transcription of ribosomal RNA (rRNA) genes. Binds specifically to the boxA antiterminator sequence of the ribosomal RNA (rrn) operons.</text>
</comment>
<dbReference type="OrthoDB" id="9789556at2"/>
<evidence type="ECO:0000256" key="1">
    <source>
        <dbReference type="ARBA" id="ARBA00005952"/>
    </source>
</evidence>
<feature type="compositionally biased region" description="Polar residues" evidence="7">
    <location>
        <begin position="1"/>
        <end position="11"/>
    </location>
</feature>
<keyword evidence="10" id="KW-1185">Reference proteome</keyword>